<sequence>MLSKTKGDAAQSPPFSGSIKDVQVNGETLSFTDALDWLNINEGDMPACQRMPCGSNGVCIPHEDNVHDYTCNCTEGYEGRNCDIHTACQSENCNGGECVAKDSNPEDFICLCPLRRVGVQCQTVINITVPLFTIVEGIPSYLEYQEPRDAVKSFHVTFQFKLDNSSMSWNDSLLVYSAQNKFLGSGDDFFAVGLKNNTVLLQFNLGSGSARIYSEPLDPRKEWHLVVAGRDGRDGWLKVDNQLLKKGQSKGSLVGLNLFEPFYIGGITSRNQIPSILEFKSGGFHGSIYDVAIRFGVKNPFIQLSTSTSVPDSSKEWAVVKGRNVGNEGYDECSSRTPPCSNGGTCKREGATYLCSCPAEWAGLYCTSRRVPCYGYDNPCVSGTCRPDGLDSFVVVNSGNVGPRYICTQILQSKTPLFKEFSYMLFQKSNIRSSTQITIKFKPSTLSGILFYVAHDDQSSSGDFLSIILHNGFVKLRYDLGKGVGEAKSNVTVSVNTWYTVIANRTAETGHLIVNGGSPVSVTSPGGAVALDVNSHFYLGGVRMLSYVNSKAVDNDPSSVQDFSGCIDHFEVNGNRYFQPSTGALEGRNIANCPDNSQHAA</sequence>
<dbReference type="InterPro" id="IPR001791">
    <property type="entry name" value="Laminin_G"/>
</dbReference>
<dbReference type="PROSITE" id="PS01186">
    <property type="entry name" value="EGF_2"/>
    <property type="match status" value="1"/>
</dbReference>
<feature type="domain" description="EGF-like" evidence="5">
    <location>
        <begin position="329"/>
        <end position="367"/>
    </location>
</feature>
<dbReference type="SMART" id="SM00181">
    <property type="entry name" value="EGF"/>
    <property type="match status" value="3"/>
</dbReference>
<dbReference type="Pfam" id="PF02210">
    <property type="entry name" value="Laminin_G_2"/>
    <property type="match status" value="1"/>
</dbReference>
<dbReference type="PANTHER" id="PTHR15036">
    <property type="entry name" value="PIKACHURIN-LIKE PROTEIN"/>
    <property type="match status" value="1"/>
</dbReference>
<feature type="domain" description="EGF-like" evidence="5">
    <location>
        <begin position="44"/>
        <end position="83"/>
    </location>
</feature>
<dbReference type="CDD" id="cd00110">
    <property type="entry name" value="LamG"/>
    <property type="match status" value="2"/>
</dbReference>
<dbReference type="SUPFAM" id="SSF49899">
    <property type="entry name" value="Concanavalin A-like lectins/glucanases"/>
    <property type="match status" value="2"/>
</dbReference>
<dbReference type="OrthoDB" id="5983569at2759"/>
<evidence type="ECO:0000259" key="5">
    <source>
        <dbReference type="PROSITE" id="PS50026"/>
    </source>
</evidence>
<feature type="domain" description="Laminin G" evidence="4">
    <location>
        <begin position="131"/>
        <end position="333"/>
    </location>
</feature>
<dbReference type="Gene3D" id="2.60.120.200">
    <property type="match status" value="2"/>
</dbReference>
<evidence type="ECO:0000256" key="1">
    <source>
        <dbReference type="ARBA" id="ARBA00023157"/>
    </source>
</evidence>
<evidence type="ECO:0000313" key="7">
    <source>
        <dbReference type="Proteomes" id="UP001163046"/>
    </source>
</evidence>
<feature type="disulfide bond" evidence="2">
    <location>
        <begin position="73"/>
        <end position="82"/>
    </location>
</feature>
<dbReference type="PROSITE" id="PS50026">
    <property type="entry name" value="EGF_3"/>
    <property type="match status" value="2"/>
</dbReference>
<protein>
    <submittedName>
        <fullName evidence="6">Uncharacterized protein</fullName>
    </submittedName>
</protein>
<dbReference type="Pfam" id="PF00008">
    <property type="entry name" value="EGF"/>
    <property type="match status" value="1"/>
</dbReference>
<dbReference type="EMBL" id="MU827836">
    <property type="protein sequence ID" value="KAJ7319453.1"/>
    <property type="molecule type" value="Genomic_DNA"/>
</dbReference>
<gene>
    <name evidence="6" type="ORF">OS493_036219</name>
</gene>
<dbReference type="Proteomes" id="UP001163046">
    <property type="component" value="Unassembled WGS sequence"/>
</dbReference>
<dbReference type="SMART" id="SM00282">
    <property type="entry name" value="LamG"/>
    <property type="match status" value="2"/>
</dbReference>
<accession>A0A9X0CCP3</accession>
<name>A0A9X0CCP3_9CNID</name>
<dbReference type="GO" id="GO:0005509">
    <property type="term" value="F:calcium ion binding"/>
    <property type="evidence" value="ECO:0007669"/>
    <property type="project" value="InterPro"/>
</dbReference>
<evidence type="ECO:0000256" key="2">
    <source>
        <dbReference type="PROSITE-ProRule" id="PRU00076"/>
    </source>
</evidence>
<dbReference type="PROSITE" id="PS00022">
    <property type="entry name" value="EGF_1"/>
    <property type="match status" value="3"/>
</dbReference>
<feature type="disulfide bond" evidence="3">
    <location>
        <begin position="566"/>
        <end position="593"/>
    </location>
</feature>
<evidence type="ECO:0000256" key="3">
    <source>
        <dbReference type="PROSITE-ProRule" id="PRU00122"/>
    </source>
</evidence>
<dbReference type="GO" id="GO:0016020">
    <property type="term" value="C:membrane"/>
    <property type="evidence" value="ECO:0007669"/>
    <property type="project" value="UniProtKB-SubCell"/>
</dbReference>
<dbReference type="SMART" id="SM00179">
    <property type="entry name" value="EGF_CA"/>
    <property type="match status" value="2"/>
</dbReference>
<dbReference type="Pfam" id="PF00054">
    <property type="entry name" value="Laminin_G_1"/>
    <property type="match status" value="1"/>
</dbReference>
<dbReference type="PROSITE" id="PS50025">
    <property type="entry name" value="LAM_G_DOMAIN"/>
    <property type="match status" value="2"/>
</dbReference>
<proteinExistence type="predicted"/>
<organism evidence="6 7">
    <name type="scientific">Desmophyllum pertusum</name>
    <dbReference type="NCBI Taxonomy" id="174260"/>
    <lineage>
        <taxon>Eukaryota</taxon>
        <taxon>Metazoa</taxon>
        <taxon>Cnidaria</taxon>
        <taxon>Anthozoa</taxon>
        <taxon>Hexacorallia</taxon>
        <taxon>Scleractinia</taxon>
        <taxon>Caryophylliina</taxon>
        <taxon>Caryophylliidae</taxon>
        <taxon>Desmophyllum</taxon>
    </lineage>
</organism>
<feature type="disulfide bond" evidence="2">
    <location>
        <begin position="357"/>
        <end position="366"/>
    </location>
</feature>
<dbReference type="InterPro" id="IPR001881">
    <property type="entry name" value="EGF-like_Ca-bd_dom"/>
</dbReference>
<reference evidence="6" key="1">
    <citation type="submission" date="2023-01" db="EMBL/GenBank/DDBJ databases">
        <title>Genome assembly of the deep-sea coral Lophelia pertusa.</title>
        <authorList>
            <person name="Herrera S."/>
            <person name="Cordes E."/>
        </authorList>
    </citation>
    <scope>NUCLEOTIDE SEQUENCE</scope>
    <source>
        <strain evidence="6">USNM1676648</strain>
        <tissue evidence="6">Polyp</tissue>
    </source>
</reference>
<keyword evidence="2" id="KW-0245">EGF-like domain</keyword>
<keyword evidence="1 2" id="KW-1015">Disulfide bond</keyword>
<dbReference type="AlphaFoldDB" id="A0A9X0CCP3"/>
<feature type="domain" description="Laminin G" evidence="4">
    <location>
        <begin position="413"/>
        <end position="593"/>
    </location>
</feature>
<dbReference type="CDD" id="cd00054">
    <property type="entry name" value="EGF_CA"/>
    <property type="match status" value="2"/>
</dbReference>
<dbReference type="InterPro" id="IPR013320">
    <property type="entry name" value="ConA-like_dom_sf"/>
</dbReference>
<dbReference type="Gene3D" id="2.10.25.10">
    <property type="entry name" value="Laminin"/>
    <property type="match status" value="2"/>
</dbReference>
<dbReference type="PANTHER" id="PTHR15036:SF93">
    <property type="entry name" value="EYS PROTEIN"/>
    <property type="match status" value="1"/>
</dbReference>
<evidence type="ECO:0000259" key="4">
    <source>
        <dbReference type="PROSITE" id="PS50025"/>
    </source>
</evidence>
<dbReference type="InterPro" id="IPR000742">
    <property type="entry name" value="EGF"/>
</dbReference>
<evidence type="ECO:0000313" key="6">
    <source>
        <dbReference type="EMBL" id="KAJ7319453.1"/>
    </source>
</evidence>
<keyword evidence="7" id="KW-1185">Reference proteome</keyword>
<dbReference type="SUPFAM" id="SSF57196">
    <property type="entry name" value="EGF/Laminin"/>
    <property type="match status" value="1"/>
</dbReference>
<comment type="caution">
    <text evidence="2">Lacks conserved residue(s) required for the propagation of feature annotation.</text>
</comment>
<dbReference type="InterPro" id="IPR050372">
    <property type="entry name" value="Neurexin-related_CASP"/>
</dbReference>
<comment type="caution">
    <text evidence="6">The sequence shown here is derived from an EMBL/GenBank/DDBJ whole genome shotgun (WGS) entry which is preliminary data.</text>
</comment>